<dbReference type="GO" id="GO:0032040">
    <property type="term" value="C:small-subunit processome"/>
    <property type="evidence" value="ECO:0000318"/>
    <property type="project" value="GO_Central"/>
</dbReference>
<dbReference type="GO" id="GO:0000398">
    <property type="term" value="P:mRNA splicing, via spliceosome"/>
    <property type="evidence" value="ECO:0000318"/>
    <property type="project" value="GO_Central"/>
</dbReference>
<dbReference type="GO" id="GO:0031429">
    <property type="term" value="C:box H/ACA snoRNP complex"/>
    <property type="evidence" value="ECO:0007669"/>
    <property type="project" value="UniProtKB-UniRule"/>
</dbReference>
<feature type="domain" description="Ribosomal protein eL8/eL30/eS12/Gadd45" evidence="10">
    <location>
        <begin position="27"/>
        <end position="112"/>
    </location>
</feature>
<dbReference type="Proteomes" id="UP000001926">
    <property type="component" value="Partially assembled WGS sequence"/>
</dbReference>
<dbReference type="FunCoup" id="C4M8P0">
    <property type="interactions" value="605"/>
</dbReference>
<sequence length="130" mass="14232">MRYSNDTDCNSKIFPLAEKELQNKLIEFVQQAQQNGFVKKGANEATKALNRGKADIVIIAADTKPIEIVLHLPILCEDKNVPYVFVGSKAALGRACGVSRDVIAVAIINDKGKSAPSVETMKDEIEKLLF</sequence>
<gene>
    <name evidence="11" type="ORF">EHI_053440</name>
</gene>
<dbReference type="SUPFAM" id="SSF55315">
    <property type="entry name" value="L30e-like"/>
    <property type="match status" value="1"/>
</dbReference>
<proteinExistence type="inferred from homology"/>
<dbReference type="VEuPathDB" id="AmoebaDB:EHI5A_047840"/>
<dbReference type="GO" id="GO:0031428">
    <property type="term" value="C:box C/D methylation guide snoRNP complex"/>
    <property type="evidence" value="ECO:0000318"/>
    <property type="project" value="GO_Central"/>
</dbReference>
<dbReference type="GeneID" id="3408544"/>
<dbReference type="Gene3D" id="3.30.1330.30">
    <property type="match status" value="1"/>
</dbReference>
<evidence type="ECO:0000256" key="1">
    <source>
        <dbReference type="ARBA" id="ARBA00004604"/>
    </source>
</evidence>
<dbReference type="VEuPathDB" id="AmoebaDB:EHI7A_016190"/>
<reference evidence="11" key="1">
    <citation type="journal article" date="2005" name="Nature">
        <title>The genome of the protist parasite Entamoeba histolytica.</title>
        <authorList>
            <person name="Loftus B."/>
            <person name="Anderson I."/>
            <person name="Davies R."/>
            <person name="Alsmark U.C."/>
            <person name="Samuelson J."/>
            <person name="Amedeo P."/>
            <person name="Roncaglia P."/>
            <person name="Berriman M."/>
            <person name="Hirt R.P."/>
            <person name="Mann B.J."/>
            <person name="Nozaki T."/>
            <person name="Suh B."/>
            <person name="Pop M."/>
            <person name="Duchene M."/>
            <person name="Ackers J."/>
            <person name="Tannich E."/>
            <person name="Leippe M."/>
            <person name="Hofer M."/>
            <person name="Bruchhaus I."/>
            <person name="Willhoeft U."/>
            <person name="Bhattacharya A."/>
            <person name="Chillingworth T."/>
            <person name="Churcher C."/>
            <person name="Hance Z."/>
            <person name="Harris B."/>
            <person name="Harris D."/>
            <person name="Jagels K."/>
            <person name="Moule S."/>
            <person name="Mungall K."/>
            <person name="Ormond D."/>
            <person name="Squares R."/>
            <person name="Whitehead S."/>
            <person name="Quail M.A."/>
            <person name="Rabbinowitsch E."/>
            <person name="Norbertczak H."/>
            <person name="Price C."/>
            <person name="Wang Z."/>
            <person name="Guillen N."/>
            <person name="Gilchrist C."/>
            <person name="Stroup S.E."/>
            <person name="Bhattacharya S."/>
            <person name="Lohia A."/>
            <person name="Foster P.G."/>
            <person name="Sicheritz-Ponten T."/>
            <person name="Weber C."/>
            <person name="Singh U."/>
            <person name="Mukherjee C."/>
            <person name="El-Sayed N.M."/>
            <person name="Petri W.A.Jr."/>
            <person name="Clark C.G."/>
            <person name="Embley T.M."/>
            <person name="Barrell B."/>
            <person name="Fraser C.M."/>
            <person name="Hall N."/>
        </authorList>
    </citation>
    <scope>NUCLEOTIDE SEQUENCE [LARGE SCALE GENOMIC DNA]</scope>
    <source>
        <strain evidence="11">HM-1:IMSS</strain>
    </source>
</reference>
<dbReference type="VEuPathDB" id="AmoebaDB:EHI8A_023210"/>
<dbReference type="AlphaFoldDB" id="C4M8P0"/>
<keyword evidence="3" id="KW-0507">mRNA processing</keyword>
<keyword evidence="12" id="KW-1185">Reference proteome</keyword>
<evidence type="ECO:0000256" key="3">
    <source>
        <dbReference type="ARBA" id="ARBA00022664"/>
    </source>
</evidence>
<dbReference type="GO" id="GO:0031120">
    <property type="term" value="P:snRNA pseudouridine synthesis"/>
    <property type="evidence" value="ECO:0007669"/>
    <property type="project" value="UniProtKB-UniRule"/>
</dbReference>
<keyword evidence="4" id="KW-0747">Spliceosome</keyword>
<dbReference type="InterPro" id="IPR029064">
    <property type="entry name" value="Ribosomal_eL30-like_sf"/>
</dbReference>
<dbReference type="KEGG" id="ehi:EHI_053440"/>
<dbReference type="EMBL" id="DS571370">
    <property type="protein sequence ID" value="EAL48850.2"/>
    <property type="molecule type" value="Genomic_DNA"/>
</dbReference>
<evidence type="ECO:0000256" key="8">
    <source>
        <dbReference type="ARBA" id="ARBA00023274"/>
    </source>
</evidence>
<dbReference type="PANTHER" id="PTHR23105">
    <property type="entry name" value="RIBOSOMAL PROTEIN L7AE FAMILY MEMBER"/>
    <property type="match status" value="1"/>
</dbReference>
<dbReference type="PROSITE" id="PS01082">
    <property type="entry name" value="RIBOSOMAL_L7AE"/>
    <property type="match status" value="1"/>
</dbReference>
<dbReference type="InParanoid" id="C4M8P0"/>
<dbReference type="STRING" id="5759.C4M8P0"/>
<dbReference type="FunFam" id="3.30.1330.30:FF:000002">
    <property type="entry name" value="NHP2-like protein 1 homolog"/>
    <property type="match status" value="1"/>
</dbReference>
<dbReference type="VEuPathDB" id="AmoebaDB:EHI_053440"/>
<evidence type="ECO:0000259" key="10">
    <source>
        <dbReference type="Pfam" id="PF01248"/>
    </source>
</evidence>
<evidence type="ECO:0000313" key="11">
    <source>
        <dbReference type="EMBL" id="EAL48850.2"/>
    </source>
</evidence>
<dbReference type="GO" id="GO:0005730">
    <property type="term" value="C:nucleolus"/>
    <property type="evidence" value="ECO:0000318"/>
    <property type="project" value="GO_Central"/>
</dbReference>
<dbReference type="InterPro" id="IPR004038">
    <property type="entry name" value="Ribosomal_eL8/eL30/eS12/Gad45"/>
</dbReference>
<keyword evidence="5 9" id="KW-0694">RNA-binding</keyword>
<comment type="function">
    <text evidence="9">Common component of the spliceosome and rRNA processing machinery.</text>
</comment>
<keyword evidence="8 9" id="KW-0687">Ribonucleoprotein</keyword>
<dbReference type="GO" id="GO:0071011">
    <property type="term" value="C:precatalytic spliceosome"/>
    <property type="evidence" value="ECO:0000318"/>
    <property type="project" value="GO_Central"/>
</dbReference>
<dbReference type="InterPro" id="IPR004037">
    <property type="entry name" value="Ribosomal_eL8-like_CS"/>
</dbReference>
<protein>
    <recommendedName>
        <fullName evidence="9">H/ACA ribonucleoprotein complex subunit 2</fullName>
    </recommendedName>
    <alternativeName>
        <fullName evidence="9">Nucleolar protein family A member 2</fullName>
    </alternativeName>
</protein>
<dbReference type="OrthoDB" id="1924699at2759"/>
<comment type="similarity">
    <text evidence="2 9">Belongs to the eukaryotic ribosomal protein eL8 family.</text>
</comment>
<evidence type="ECO:0000313" key="12">
    <source>
        <dbReference type="Proteomes" id="UP000001926"/>
    </source>
</evidence>
<dbReference type="GO" id="GO:0030490">
    <property type="term" value="P:maturation of SSU-rRNA"/>
    <property type="evidence" value="ECO:0000318"/>
    <property type="project" value="GO_Central"/>
</dbReference>
<comment type="subcellular location">
    <subcellularLocation>
        <location evidence="1 9">Nucleus</location>
        <location evidence="1 9">Nucleolus</location>
    </subcellularLocation>
</comment>
<dbReference type="GO" id="GO:0003723">
    <property type="term" value="F:RNA binding"/>
    <property type="evidence" value="ECO:0000318"/>
    <property type="project" value="GO_Central"/>
</dbReference>
<dbReference type="PRINTS" id="PR00883">
    <property type="entry name" value="NUCLEARHMG"/>
</dbReference>
<dbReference type="PRINTS" id="PR00881">
    <property type="entry name" value="L7ARS6FAMILY"/>
</dbReference>
<dbReference type="OMA" id="IKNQIYA"/>
<evidence type="ECO:0000256" key="6">
    <source>
        <dbReference type="ARBA" id="ARBA00023187"/>
    </source>
</evidence>
<evidence type="ECO:0000256" key="5">
    <source>
        <dbReference type="ARBA" id="ARBA00022884"/>
    </source>
</evidence>
<evidence type="ECO:0000256" key="2">
    <source>
        <dbReference type="ARBA" id="ARBA00007337"/>
    </source>
</evidence>
<dbReference type="Pfam" id="PF01248">
    <property type="entry name" value="Ribosomal_L7Ae"/>
    <property type="match status" value="1"/>
</dbReference>
<evidence type="ECO:0000256" key="9">
    <source>
        <dbReference type="RuleBase" id="RU366039"/>
    </source>
</evidence>
<dbReference type="HOGENOM" id="CLU_084513_4_1_1"/>
<keyword evidence="6" id="KW-0508">mRNA splicing</keyword>
<dbReference type="VEuPathDB" id="AmoebaDB:KM1_041040"/>
<reference evidence="11" key="2">
    <citation type="submission" date="2007-03" db="EMBL/GenBank/DDBJ databases">
        <authorList>
            <person name="Lorenzi H."/>
            <person name="Amedeo P."/>
            <person name="Inman J."/>
            <person name="Schobel S."/>
            <person name="Caler E."/>
        </authorList>
    </citation>
    <scope>GENOME REANNOTATION</scope>
    <source>
        <strain evidence="11">HM-1:IMSS</strain>
    </source>
</reference>
<dbReference type="GO" id="GO:0046540">
    <property type="term" value="C:U4/U6 x U5 tri-snRNP complex"/>
    <property type="evidence" value="ECO:0000318"/>
    <property type="project" value="GO_Central"/>
</dbReference>
<organism evidence="11 12">
    <name type="scientific">Entamoeba histolytica (strain ATCC 30459 / HM-1:IMSS / ABRM)</name>
    <dbReference type="NCBI Taxonomy" id="294381"/>
    <lineage>
        <taxon>Eukaryota</taxon>
        <taxon>Amoebozoa</taxon>
        <taxon>Evosea</taxon>
        <taxon>Archamoebae</taxon>
        <taxon>Mastigamoebida</taxon>
        <taxon>Entamoebidae</taxon>
        <taxon>Entamoeba</taxon>
    </lineage>
</organism>
<dbReference type="InterPro" id="IPR002415">
    <property type="entry name" value="H/ACA_rnp_Nhp2-like"/>
</dbReference>
<dbReference type="RefSeq" id="XP_654237.2">
    <property type="nucleotide sequence ID" value="XM_649145.2"/>
</dbReference>
<comment type="function">
    <text evidence="9">Required for ribosome biogenesis. Part of a complex which catalyzes pseudouridylation of rRNA. This involves the isomerization of uridine such that the ribose is subsequently attached to C5, instead of the normal N1. Pseudouridine ('psi') residues may serve to stabilize the conformation of rRNAs.</text>
</comment>
<evidence type="ECO:0000256" key="4">
    <source>
        <dbReference type="ARBA" id="ARBA00022728"/>
    </source>
</evidence>
<evidence type="ECO:0000256" key="7">
    <source>
        <dbReference type="ARBA" id="ARBA00023242"/>
    </source>
</evidence>
<name>C4M8P0_ENTH1</name>
<keyword evidence="7 9" id="KW-0539">Nucleus</keyword>
<accession>C4M8P0</accession>
<dbReference type="InterPro" id="IPR018492">
    <property type="entry name" value="Ribosomal_eL8/Nhp2"/>
</dbReference>
<dbReference type="InterPro" id="IPR050257">
    <property type="entry name" value="eL8/uL1-like"/>
</dbReference>